<feature type="region of interest" description="Disordered" evidence="1">
    <location>
        <begin position="160"/>
        <end position="238"/>
    </location>
</feature>
<dbReference type="Proteomes" id="UP000823775">
    <property type="component" value="Unassembled WGS sequence"/>
</dbReference>
<proteinExistence type="predicted"/>
<protein>
    <submittedName>
        <fullName evidence="2">Uncharacterized protein</fullName>
    </submittedName>
</protein>
<gene>
    <name evidence="2" type="ORF">HAX54_013541</name>
</gene>
<keyword evidence="3" id="KW-1185">Reference proteome</keyword>
<evidence type="ECO:0000256" key="1">
    <source>
        <dbReference type="SAM" id="MobiDB-lite"/>
    </source>
</evidence>
<sequence length="238" mass="26227">MHASFIRPGGVAQNLPLGLCIDIDCGSLPIVNKIFDFYIDASKAGRGSTKGGRCGGGTKTLSEIEIFFFYHRKRSTEHILSYYIYKWSAYCLTGGKFDENNCKIAEADQGGNFILLKMRISIGMARIRGGSNRAQGKPIYKGLEPPAKVVKAADRTISTPTAVQTRRSKRQVQRKNAQVVESEEVEDGEKAKSGSQSEQEIREVSVTPPAQAVTELPTVFTPLNNRNNYENEQNSKGC</sequence>
<dbReference type="EMBL" id="JACEIK010000182">
    <property type="protein sequence ID" value="MCD7451828.1"/>
    <property type="molecule type" value="Genomic_DNA"/>
</dbReference>
<reference evidence="2 3" key="1">
    <citation type="journal article" date="2021" name="BMC Genomics">
        <title>Datura genome reveals duplications of psychoactive alkaloid biosynthetic genes and high mutation rate following tissue culture.</title>
        <authorList>
            <person name="Rajewski A."/>
            <person name="Carter-House D."/>
            <person name="Stajich J."/>
            <person name="Litt A."/>
        </authorList>
    </citation>
    <scope>NUCLEOTIDE SEQUENCE [LARGE SCALE GENOMIC DNA]</scope>
    <source>
        <strain evidence="2">AR-01</strain>
    </source>
</reference>
<accession>A0ABS8RZ28</accession>
<evidence type="ECO:0000313" key="2">
    <source>
        <dbReference type="EMBL" id="MCD7451828.1"/>
    </source>
</evidence>
<feature type="compositionally biased region" description="Low complexity" evidence="1">
    <location>
        <begin position="224"/>
        <end position="238"/>
    </location>
</feature>
<organism evidence="2 3">
    <name type="scientific">Datura stramonium</name>
    <name type="common">Jimsonweed</name>
    <name type="synonym">Common thornapple</name>
    <dbReference type="NCBI Taxonomy" id="4076"/>
    <lineage>
        <taxon>Eukaryota</taxon>
        <taxon>Viridiplantae</taxon>
        <taxon>Streptophyta</taxon>
        <taxon>Embryophyta</taxon>
        <taxon>Tracheophyta</taxon>
        <taxon>Spermatophyta</taxon>
        <taxon>Magnoliopsida</taxon>
        <taxon>eudicotyledons</taxon>
        <taxon>Gunneridae</taxon>
        <taxon>Pentapetalae</taxon>
        <taxon>asterids</taxon>
        <taxon>lamiids</taxon>
        <taxon>Solanales</taxon>
        <taxon>Solanaceae</taxon>
        <taxon>Solanoideae</taxon>
        <taxon>Datureae</taxon>
        <taxon>Datura</taxon>
    </lineage>
</organism>
<name>A0ABS8RZ28_DATST</name>
<evidence type="ECO:0000313" key="3">
    <source>
        <dbReference type="Proteomes" id="UP000823775"/>
    </source>
</evidence>
<comment type="caution">
    <text evidence="2">The sequence shown here is derived from an EMBL/GenBank/DDBJ whole genome shotgun (WGS) entry which is preliminary data.</text>
</comment>